<dbReference type="PANTHER" id="PTHR43229:SF2">
    <property type="entry name" value="NODULATION PROTEIN J"/>
    <property type="match status" value="1"/>
</dbReference>
<proteinExistence type="inferred from homology"/>
<keyword evidence="2 6" id="KW-0812">Transmembrane</keyword>
<protein>
    <recommendedName>
        <fullName evidence="6">Transport permease protein</fullName>
    </recommendedName>
</protein>
<dbReference type="PIRSF" id="PIRSF006648">
    <property type="entry name" value="DrrB"/>
    <property type="match status" value="1"/>
</dbReference>
<keyword evidence="3 6" id="KW-1133">Transmembrane helix</keyword>
<keyword evidence="9" id="KW-1185">Reference proteome</keyword>
<dbReference type="InterPro" id="IPR047817">
    <property type="entry name" value="ABC2_TM_bact-type"/>
</dbReference>
<comment type="similarity">
    <text evidence="6">Belongs to the ABC-2 integral membrane protein family.</text>
</comment>
<keyword evidence="6" id="KW-0813">Transport</keyword>
<feature type="transmembrane region" description="Helical" evidence="6">
    <location>
        <begin position="116"/>
        <end position="143"/>
    </location>
</feature>
<comment type="caution">
    <text evidence="8">The sequence shown here is derived from an EMBL/GenBank/DDBJ whole genome shotgun (WGS) entry which is preliminary data.</text>
</comment>
<feature type="domain" description="ABC transmembrane type-2" evidence="7">
    <location>
        <begin position="38"/>
        <end position="265"/>
    </location>
</feature>
<dbReference type="InterPro" id="IPR013525">
    <property type="entry name" value="ABC2_TM"/>
</dbReference>
<accession>A0ABN3WZF5</accession>
<dbReference type="Pfam" id="PF01061">
    <property type="entry name" value="ABC2_membrane"/>
    <property type="match status" value="1"/>
</dbReference>
<dbReference type="InterPro" id="IPR051784">
    <property type="entry name" value="Nod_factor_ABC_transporter"/>
</dbReference>
<dbReference type="InterPro" id="IPR000412">
    <property type="entry name" value="ABC_2_transport"/>
</dbReference>
<feature type="transmembrane region" description="Helical" evidence="6">
    <location>
        <begin position="240"/>
        <end position="263"/>
    </location>
</feature>
<evidence type="ECO:0000313" key="9">
    <source>
        <dbReference type="Proteomes" id="UP001500403"/>
    </source>
</evidence>
<feature type="transmembrane region" description="Helical" evidence="6">
    <location>
        <begin position="149"/>
        <end position="173"/>
    </location>
</feature>
<sequence>MSAVTEPTAVPRIGLRRGVGHGLTLAGRNVRSLLRSPATLVDTIIQPVLFLVVFALLFGGEIAGDWQSYLQPLVPGLMIQIVLYASVGTGLALNTDIVKGVFDRFRSLPIARSAPLVGAVLGDVLRYVLALVALLALAFAMGFRVQTNVGAVLLAVLLSIGCGLTMCWLSVLVGMVAEKPQAVPGITMALVLPLTFGSNIFASAESMPGWLGTWVEVNPVSRFVDATRALLLGGEATGPVLISLAWMGALFLVLFPLGVRTYVRRTR</sequence>
<evidence type="ECO:0000256" key="5">
    <source>
        <dbReference type="ARBA" id="ARBA00023251"/>
    </source>
</evidence>
<keyword evidence="5" id="KW-0046">Antibiotic resistance</keyword>
<dbReference type="EMBL" id="BAAAUD010000014">
    <property type="protein sequence ID" value="GAA2931424.1"/>
    <property type="molecule type" value="Genomic_DNA"/>
</dbReference>
<evidence type="ECO:0000256" key="2">
    <source>
        <dbReference type="ARBA" id="ARBA00022692"/>
    </source>
</evidence>
<dbReference type="RefSeq" id="WP_344492646.1">
    <property type="nucleotide sequence ID" value="NZ_BAAAUD010000014.1"/>
</dbReference>
<evidence type="ECO:0000256" key="6">
    <source>
        <dbReference type="RuleBase" id="RU361157"/>
    </source>
</evidence>
<dbReference type="PROSITE" id="PS51012">
    <property type="entry name" value="ABC_TM2"/>
    <property type="match status" value="1"/>
</dbReference>
<comment type="subcellular location">
    <subcellularLocation>
        <location evidence="6">Cell membrane</location>
        <topology evidence="6">Multi-pass membrane protein</topology>
    </subcellularLocation>
    <subcellularLocation>
        <location evidence="1">Membrane</location>
        <topology evidence="1">Multi-pass membrane protein</topology>
    </subcellularLocation>
</comment>
<dbReference type="PANTHER" id="PTHR43229">
    <property type="entry name" value="NODULATION PROTEIN J"/>
    <property type="match status" value="1"/>
</dbReference>
<reference evidence="8 9" key="1">
    <citation type="journal article" date="2019" name="Int. J. Syst. Evol. Microbiol.">
        <title>The Global Catalogue of Microorganisms (GCM) 10K type strain sequencing project: providing services to taxonomists for standard genome sequencing and annotation.</title>
        <authorList>
            <consortium name="The Broad Institute Genomics Platform"/>
            <consortium name="The Broad Institute Genome Sequencing Center for Infectious Disease"/>
            <person name="Wu L."/>
            <person name="Ma J."/>
        </authorList>
    </citation>
    <scope>NUCLEOTIDE SEQUENCE [LARGE SCALE GENOMIC DNA]</scope>
    <source>
        <strain evidence="8 9">JCM 9088</strain>
    </source>
</reference>
<feature type="transmembrane region" description="Helical" evidence="6">
    <location>
        <begin position="77"/>
        <end position="95"/>
    </location>
</feature>
<feature type="transmembrane region" description="Helical" evidence="6">
    <location>
        <begin position="185"/>
        <end position="204"/>
    </location>
</feature>
<keyword evidence="6" id="KW-1003">Cell membrane</keyword>
<name>A0ABN3WZF5_9ACTN</name>
<feature type="transmembrane region" description="Helical" evidence="6">
    <location>
        <begin position="38"/>
        <end position="57"/>
    </location>
</feature>
<keyword evidence="4 6" id="KW-0472">Membrane</keyword>
<evidence type="ECO:0000256" key="3">
    <source>
        <dbReference type="ARBA" id="ARBA00022989"/>
    </source>
</evidence>
<evidence type="ECO:0000256" key="4">
    <source>
        <dbReference type="ARBA" id="ARBA00023136"/>
    </source>
</evidence>
<dbReference type="Proteomes" id="UP001500403">
    <property type="component" value="Unassembled WGS sequence"/>
</dbReference>
<evidence type="ECO:0000256" key="1">
    <source>
        <dbReference type="ARBA" id="ARBA00004141"/>
    </source>
</evidence>
<organism evidence="8 9">
    <name type="scientific">Streptomyces enissocaesilis</name>
    <dbReference type="NCBI Taxonomy" id="332589"/>
    <lineage>
        <taxon>Bacteria</taxon>
        <taxon>Bacillati</taxon>
        <taxon>Actinomycetota</taxon>
        <taxon>Actinomycetes</taxon>
        <taxon>Kitasatosporales</taxon>
        <taxon>Streptomycetaceae</taxon>
        <taxon>Streptomyces</taxon>
        <taxon>Streptomyces rochei group</taxon>
    </lineage>
</organism>
<evidence type="ECO:0000313" key="8">
    <source>
        <dbReference type="EMBL" id="GAA2931424.1"/>
    </source>
</evidence>
<gene>
    <name evidence="8" type="ORF">GCM10010446_15250</name>
</gene>
<evidence type="ECO:0000259" key="7">
    <source>
        <dbReference type="PROSITE" id="PS51012"/>
    </source>
</evidence>